<evidence type="ECO:0000259" key="1">
    <source>
        <dbReference type="Pfam" id="PF00419"/>
    </source>
</evidence>
<feature type="domain" description="Fimbrial-type adhesion" evidence="1">
    <location>
        <begin position="42"/>
        <end position="185"/>
    </location>
</feature>
<dbReference type="PANTHER" id="PTHR33420:SF25">
    <property type="entry name" value="PROTEIN FIMF"/>
    <property type="match status" value="1"/>
</dbReference>
<reference evidence="2" key="1">
    <citation type="submission" date="2022-08" db="EMBL/GenBank/DDBJ databases">
        <authorList>
            <person name="Dale J.L."/>
        </authorList>
    </citation>
    <scope>NUCLEOTIDE SEQUENCE</scope>
    <source>
        <strain evidence="2">2022EL-00758</strain>
    </source>
</reference>
<organism evidence="2 3">
    <name type="scientific">Morganella morganii</name>
    <name type="common">Proteus morganii</name>
    <dbReference type="NCBI Taxonomy" id="582"/>
    <lineage>
        <taxon>Bacteria</taxon>
        <taxon>Pseudomonadati</taxon>
        <taxon>Pseudomonadota</taxon>
        <taxon>Gammaproteobacteria</taxon>
        <taxon>Enterobacterales</taxon>
        <taxon>Morganellaceae</taxon>
        <taxon>Morganella</taxon>
    </lineage>
</organism>
<dbReference type="Gene3D" id="2.60.40.1090">
    <property type="entry name" value="Fimbrial-type adhesion domain"/>
    <property type="match status" value="1"/>
</dbReference>
<dbReference type="Pfam" id="PF00419">
    <property type="entry name" value="Fimbrial"/>
    <property type="match status" value="1"/>
</dbReference>
<dbReference type="Proteomes" id="UP001076655">
    <property type="component" value="Unassembled WGS sequence"/>
</dbReference>
<protein>
    <submittedName>
        <fullName evidence="2">Fimbrial protein</fullName>
    </submittedName>
</protein>
<dbReference type="RefSeq" id="WP_260250285.1">
    <property type="nucleotide sequence ID" value="NZ_CP172114.1"/>
</dbReference>
<dbReference type="InterPro" id="IPR036937">
    <property type="entry name" value="Adhesion_dom_fimbrial_sf"/>
</dbReference>
<dbReference type="InterPro" id="IPR008966">
    <property type="entry name" value="Adhesion_dom_sf"/>
</dbReference>
<evidence type="ECO:0000313" key="2">
    <source>
        <dbReference type="EMBL" id="MCY0788405.1"/>
    </source>
</evidence>
<dbReference type="InterPro" id="IPR050263">
    <property type="entry name" value="Bact_Fimbrial_Adh_Pro"/>
</dbReference>
<dbReference type="InterPro" id="IPR000259">
    <property type="entry name" value="Adhesion_dom_fimbrial"/>
</dbReference>
<dbReference type="PANTHER" id="PTHR33420">
    <property type="entry name" value="FIMBRIAL SUBUNIT ELFA-RELATED"/>
    <property type="match status" value="1"/>
</dbReference>
<gene>
    <name evidence="2" type="ORF">N0392_01705</name>
</gene>
<evidence type="ECO:0000313" key="3">
    <source>
        <dbReference type="Proteomes" id="UP001076655"/>
    </source>
</evidence>
<dbReference type="GO" id="GO:0043709">
    <property type="term" value="P:cell adhesion involved in single-species biofilm formation"/>
    <property type="evidence" value="ECO:0007669"/>
    <property type="project" value="TreeGrafter"/>
</dbReference>
<dbReference type="GO" id="GO:0009289">
    <property type="term" value="C:pilus"/>
    <property type="evidence" value="ECO:0007669"/>
    <property type="project" value="InterPro"/>
</dbReference>
<dbReference type="AlphaFoldDB" id="A0A9Q4CK14"/>
<proteinExistence type="predicted"/>
<sequence length="186" mass="19650">MMKSTDNNFSGAGRRKGILAVLLAAIFSPAAVSDIGSINLIMKANLVSNACTITPGTMNQTVDLGTWAVKQFQETPRGVPPKRFTINLIDCGPLAAGVKVTFSGTADSVNNTLFKLDAGSTATNLGISILDRNKNTVKPNTETIVYPLYPDATNIPLEFYAQYVATGNPVGAGTANSQATFTLEYL</sequence>
<accession>A0A9Q4CK14</accession>
<comment type="caution">
    <text evidence="2">The sequence shown here is derived from an EMBL/GenBank/DDBJ whole genome shotgun (WGS) entry which is preliminary data.</text>
</comment>
<dbReference type="SUPFAM" id="SSF49401">
    <property type="entry name" value="Bacterial adhesins"/>
    <property type="match status" value="1"/>
</dbReference>
<name>A0A9Q4CK14_MORMO</name>
<dbReference type="EMBL" id="JAPNMI010000001">
    <property type="protein sequence ID" value="MCY0788405.1"/>
    <property type="molecule type" value="Genomic_DNA"/>
</dbReference>